<protein>
    <submittedName>
        <fullName evidence="1">DNA-packaging protein small subunit</fullName>
    </submittedName>
</protein>
<proteinExistence type="predicted"/>
<evidence type="ECO:0000313" key="1">
    <source>
        <dbReference type="EMBL" id="DAE27579.1"/>
    </source>
</evidence>
<dbReference type="EMBL" id="BK015841">
    <property type="protein sequence ID" value="DAE27579.1"/>
    <property type="molecule type" value="Genomic_DNA"/>
</dbReference>
<organism evidence="1">
    <name type="scientific">virus sp. cti5L29</name>
    <dbReference type="NCBI Taxonomy" id="2826813"/>
    <lineage>
        <taxon>Viruses</taxon>
    </lineage>
</organism>
<reference evidence="1" key="1">
    <citation type="journal article" date="2021" name="Proc. Natl. Acad. Sci. U.S.A.">
        <title>A Catalog of Tens of Thousands of Viruses from Human Metagenomes Reveals Hidden Associations with Chronic Diseases.</title>
        <authorList>
            <person name="Tisza M.J."/>
            <person name="Buck C.B."/>
        </authorList>
    </citation>
    <scope>NUCLEOTIDE SEQUENCE</scope>
    <source>
        <strain evidence="1">Cti5L29</strain>
    </source>
</reference>
<name>A0A8S5R8T2_9VIRU</name>
<accession>A0A8S5R8T2</accession>
<sequence>MATKIKPKRTVTKALQTKQNEIVELTDYAQKQLVEQKRVGLPKYIKKRKKEFIKELEKYTLAHEVGDDIIQIADKTLPLYELSEFCFAPFIKAVGITLQFSAGEFDMIFDYFKDCIKEMNKTQLFPPTKEMFCSLCGMSTTAFTVYKNGSSPEIREVLLKVEDYIANFLSVSGLTRKTDTVTGIFIQKSSLGRKEETGPQQVTNNNTLVLSDNEFAELLNKYSTKK</sequence>